<dbReference type="EMBL" id="JAKJXO020000013">
    <property type="protein sequence ID" value="KAL1597221.1"/>
    <property type="molecule type" value="Genomic_DNA"/>
</dbReference>
<organism evidence="3 4">
    <name type="scientific">Paraconiothyrium brasiliense</name>
    <dbReference type="NCBI Taxonomy" id="300254"/>
    <lineage>
        <taxon>Eukaryota</taxon>
        <taxon>Fungi</taxon>
        <taxon>Dikarya</taxon>
        <taxon>Ascomycota</taxon>
        <taxon>Pezizomycotina</taxon>
        <taxon>Dothideomycetes</taxon>
        <taxon>Pleosporomycetidae</taxon>
        <taxon>Pleosporales</taxon>
        <taxon>Massarineae</taxon>
        <taxon>Didymosphaeriaceae</taxon>
        <taxon>Paraconiothyrium</taxon>
    </lineage>
</organism>
<dbReference type="InterPro" id="IPR001525">
    <property type="entry name" value="C5_MeTfrase"/>
</dbReference>
<dbReference type="SUPFAM" id="SSF53335">
    <property type="entry name" value="S-adenosyl-L-methionine-dependent methyltransferases"/>
    <property type="match status" value="1"/>
</dbReference>
<evidence type="ECO:0008006" key="5">
    <source>
        <dbReference type="Google" id="ProtNLM"/>
    </source>
</evidence>
<keyword evidence="4" id="KW-1185">Reference proteome</keyword>
<evidence type="ECO:0000313" key="4">
    <source>
        <dbReference type="Proteomes" id="UP001521785"/>
    </source>
</evidence>
<dbReference type="Gene3D" id="3.90.120.10">
    <property type="entry name" value="DNA Methylase, subunit A, domain 2"/>
    <property type="match status" value="1"/>
</dbReference>
<keyword evidence="1" id="KW-0489">Methyltransferase</keyword>
<reference evidence="3 4" key="1">
    <citation type="submission" date="2024-02" db="EMBL/GenBank/DDBJ databases">
        <title>De novo assembly and annotation of 12 fungi associated with fruit tree decline syndrome in Ontario, Canada.</title>
        <authorList>
            <person name="Sulman M."/>
            <person name="Ellouze W."/>
            <person name="Ilyukhin E."/>
        </authorList>
    </citation>
    <scope>NUCLEOTIDE SEQUENCE [LARGE SCALE GENOMIC DNA]</scope>
    <source>
        <strain evidence="3 4">M42-189</strain>
    </source>
</reference>
<gene>
    <name evidence="3" type="ORF">SLS60_008803</name>
</gene>
<evidence type="ECO:0000256" key="1">
    <source>
        <dbReference type="ARBA" id="ARBA00022603"/>
    </source>
</evidence>
<evidence type="ECO:0000256" key="2">
    <source>
        <dbReference type="ARBA" id="ARBA00022679"/>
    </source>
</evidence>
<comment type="caution">
    <text evidence="3">The sequence shown here is derived from an EMBL/GenBank/DDBJ whole genome shotgun (WGS) entry which is preliminary data.</text>
</comment>
<dbReference type="Proteomes" id="UP001521785">
    <property type="component" value="Unassembled WGS sequence"/>
</dbReference>
<protein>
    <recommendedName>
        <fullName evidence="5">DNA (cytosine-5-)-methyltransferase</fullName>
    </recommendedName>
</protein>
<dbReference type="InterPro" id="IPR029063">
    <property type="entry name" value="SAM-dependent_MTases_sf"/>
</dbReference>
<evidence type="ECO:0000313" key="3">
    <source>
        <dbReference type="EMBL" id="KAL1597221.1"/>
    </source>
</evidence>
<dbReference type="Pfam" id="PF00145">
    <property type="entry name" value="DNA_methylase"/>
    <property type="match status" value="1"/>
</dbReference>
<proteinExistence type="predicted"/>
<accession>A0ABR3QYI5</accession>
<name>A0ABR3QYI5_9PLEO</name>
<keyword evidence="2" id="KW-0808">Transferase</keyword>
<sequence length="301" mass="34369">MDGVDRQLSTDTIAALNVPFGHDANHRNKATTARGETVKPNDSVELRDGSFLRIVFITKDLSGKRWLHGIRLRHNEEVDKKWSEKLGHHLKALLPCDENEVCAIIKTTTDSDAIDAFLVSEPLIDVVRKRQIVFTNTVRTWGNSQVAANIPTRDFDRHVTLFCRFKYIEKADLKKRSVAEFKLQEDDLPTHMLQHTRKPDAVHTDPRQPLKACITTRGGDTDVHPYEKRSFNMAELAVLNGFPAWHQFPPKLGITALRELIGNAVPALSFKLFFDKVVEALKETDEDLEQYEKNEGRDFME</sequence>